<dbReference type="AlphaFoldDB" id="A0A562K607"/>
<accession>A0A562K607</accession>
<feature type="transmembrane region" description="Helical" evidence="1">
    <location>
        <begin position="100"/>
        <end position="117"/>
    </location>
</feature>
<dbReference type="EMBL" id="VLKI01000001">
    <property type="protein sequence ID" value="TWH90664.1"/>
    <property type="molecule type" value="Genomic_DNA"/>
</dbReference>
<feature type="transmembrane region" description="Helical" evidence="1">
    <location>
        <begin position="6"/>
        <end position="23"/>
    </location>
</feature>
<name>A0A562K607_9BACI</name>
<feature type="transmembrane region" description="Helical" evidence="1">
    <location>
        <begin position="129"/>
        <end position="150"/>
    </location>
</feature>
<organism evidence="2 3">
    <name type="scientific">Cytobacillus oceanisediminis</name>
    <dbReference type="NCBI Taxonomy" id="665099"/>
    <lineage>
        <taxon>Bacteria</taxon>
        <taxon>Bacillati</taxon>
        <taxon>Bacillota</taxon>
        <taxon>Bacilli</taxon>
        <taxon>Bacillales</taxon>
        <taxon>Bacillaceae</taxon>
        <taxon>Cytobacillus</taxon>
    </lineage>
</organism>
<feature type="transmembrane region" description="Helical" evidence="1">
    <location>
        <begin position="30"/>
        <end position="50"/>
    </location>
</feature>
<feature type="transmembrane region" description="Helical" evidence="1">
    <location>
        <begin position="70"/>
        <end position="88"/>
    </location>
</feature>
<proteinExistence type="predicted"/>
<evidence type="ECO:0000313" key="3">
    <source>
        <dbReference type="Proteomes" id="UP000318667"/>
    </source>
</evidence>
<evidence type="ECO:0000313" key="2">
    <source>
        <dbReference type="EMBL" id="TWH90664.1"/>
    </source>
</evidence>
<comment type="caution">
    <text evidence="2">The sequence shown here is derived from an EMBL/GenBank/DDBJ whole genome shotgun (WGS) entry which is preliminary data.</text>
</comment>
<gene>
    <name evidence="2" type="ORF">IQ19_00108</name>
</gene>
<reference evidence="2 3" key="1">
    <citation type="journal article" date="2015" name="Stand. Genomic Sci.">
        <title>Genomic Encyclopedia of Bacterial and Archaeal Type Strains, Phase III: the genomes of soil and plant-associated and newly described type strains.</title>
        <authorList>
            <person name="Whitman W.B."/>
            <person name="Woyke T."/>
            <person name="Klenk H.P."/>
            <person name="Zhou Y."/>
            <person name="Lilburn T.G."/>
            <person name="Beck B.J."/>
            <person name="De Vos P."/>
            <person name="Vandamme P."/>
            <person name="Eisen J.A."/>
            <person name="Garrity G."/>
            <person name="Hugenholtz P."/>
            <person name="Kyrpides N.C."/>
        </authorList>
    </citation>
    <scope>NUCLEOTIDE SEQUENCE [LARGE SCALE GENOMIC DNA]</scope>
    <source>
        <strain evidence="2 3">CGMCC 1.10115</strain>
    </source>
</reference>
<keyword evidence="1" id="KW-0812">Transmembrane</keyword>
<evidence type="ECO:0000256" key="1">
    <source>
        <dbReference type="SAM" id="Phobius"/>
    </source>
</evidence>
<dbReference type="Proteomes" id="UP000318667">
    <property type="component" value="Unassembled WGS sequence"/>
</dbReference>
<keyword evidence="1" id="KW-0472">Membrane</keyword>
<keyword evidence="1" id="KW-1133">Transmembrane helix</keyword>
<protein>
    <submittedName>
        <fullName evidence="2">Uncharacterized protein</fullName>
    </submittedName>
</protein>
<sequence>MKPFSRSFLIIMMILPWLTMPFIKKSEFRRFLPAAVFMSIFTKILNIVAYKRNWWHFYTSILPKVRGETAFILGPYFLASFWVLKLAYGKIKKYMIMNAILHLLFAFPGMAFLKWAGIGTLARVKNVQLAGILMLRAVLLYSFQLVVDAVRERKSFFKR</sequence>
<keyword evidence="3" id="KW-1185">Reference proteome</keyword>